<evidence type="ECO:0000259" key="3">
    <source>
        <dbReference type="PROSITE" id="PS51000"/>
    </source>
</evidence>
<keyword evidence="5" id="KW-1185">Reference proteome</keyword>
<keyword evidence="4" id="KW-0238">DNA-binding</keyword>
<dbReference type="Pfam" id="PF08220">
    <property type="entry name" value="HTH_DeoR"/>
    <property type="match status" value="1"/>
</dbReference>
<dbReference type="SUPFAM" id="SSF100950">
    <property type="entry name" value="NagB/RpiA/CoA transferase-like"/>
    <property type="match status" value="1"/>
</dbReference>
<dbReference type="PANTHER" id="PTHR30363:SF44">
    <property type="entry name" value="AGA OPERON TRANSCRIPTIONAL REPRESSOR-RELATED"/>
    <property type="match status" value="1"/>
</dbReference>
<dbReference type="SMART" id="SM01134">
    <property type="entry name" value="DeoRC"/>
    <property type="match status" value="1"/>
</dbReference>
<dbReference type="InterPro" id="IPR014036">
    <property type="entry name" value="DeoR-like_C"/>
</dbReference>
<organism evidence="4 5">
    <name type="scientific">Kineosporia mesophila</name>
    <dbReference type="NCBI Taxonomy" id="566012"/>
    <lineage>
        <taxon>Bacteria</taxon>
        <taxon>Bacillati</taxon>
        <taxon>Actinomycetota</taxon>
        <taxon>Actinomycetes</taxon>
        <taxon>Kineosporiales</taxon>
        <taxon>Kineosporiaceae</taxon>
        <taxon>Kineosporia</taxon>
    </lineage>
</organism>
<dbReference type="Gene3D" id="3.40.50.1360">
    <property type="match status" value="1"/>
</dbReference>
<dbReference type="Pfam" id="PF00455">
    <property type="entry name" value="DeoRC"/>
    <property type="match status" value="1"/>
</dbReference>
<dbReference type="InterPro" id="IPR036390">
    <property type="entry name" value="WH_DNA-bd_sf"/>
</dbReference>
<sequence>MRQEDRLGLILERLSRQNTVGVPELARELEVSQASVRRDLARLEEQNLLTRTHGGAVASGVLYELPMKYRGGRRQDAKRLIALRAAELIPAEVTSVALNGGSTTTEVARVLVTRPRLRVVTNALNIASELAVRTHIDLVVCGGSARAESYELIGPIAEATLSGLNPDVAVIGVDGISARVGLTTHHEVEAQTNRAMLLSAEMVIVVADGTKVGRRCFARISEITAVSDLVTDSTADPDAVAELRRAGLRVHQV</sequence>
<dbReference type="InterPro" id="IPR001034">
    <property type="entry name" value="DeoR_HTH"/>
</dbReference>
<name>A0ABP7AKP3_9ACTN</name>
<gene>
    <name evidence="4" type="ORF">GCM10022223_61750</name>
</gene>
<dbReference type="RefSeq" id="WP_231487980.1">
    <property type="nucleotide sequence ID" value="NZ_BAAAZO010000012.1"/>
</dbReference>
<evidence type="ECO:0000313" key="5">
    <source>
        <dbReference type="Proteomes" id="UP001501074"/>
    </source>
</evidence>
<keyword evidence="2" id="KW-0804">Transcription</keyword>
<dbReference type="InterPro" id="IPR050313">
    <property type="entry name" value="Carb_Metab_HTH_regulators"/>
</dbReference>
<reference evidence="5" key="1">
    <citation type="journal article" date="2019" name="Int. J. Syst. Evol. Microbiol.">
        <title>The Global Catalogue of Microorganisms (GCM) 10K type strain sequencing project: providing services to taxonomists for standard genome sequencing and annotation.</title>
        <authorList>
            <consortium name="The Broad Institute Genomics Platform"/>
            <consortium name="The Broad Institute Genome Sequencing Center for Infectious Disease"/>
            <person name="Wu L."/>
            <person name="Ma J."/>
        </authorList>
    </citation>
    <scope>NUCLEOTIDE SEQUENCE [LARGE SCALE GENOMIC DNA]</scope>
    <source>
        <strain evidence="5">JCM 16902</strain>
    </source>
</reference>
<dbReference type="InterPro" id="IPR036388">
    <property type="entry name" value="WH-like_DNA-bd_sf"/>
</dbReference>
<dbReference type="Proteomes" id="UP001501074">
    <property type="component" value="Unassembled WGS sequence"/>
</dbReference>
<feature type="domain" description="HTH deoR-type" evidence="3">
    <location>
        <begin position="3"/>
        <end position="58"/>
    </location>
</feature>
<dbReference type="InterPro" id="IPR037171">
    <property type="entry name" value="NagB/RpiA_transferase-like"/>
</dbReference>
<evidence type="ECO:0000256" key="2">
    <source>
        <dbReference type="ARBA" id="ARBA00023163"/>
    </source>
</evidence>
<dbReference type="SMART" id="SM00420">
    <property type="entry name" value="HTH_DEOR"/>
    <property type="match status" value="1"/>
</dbReference>
<dbReference type="PROSITE" id="PS51000">
    <property type="entry name" value="HTH_DEOR_2"/>
    <property type="match status" value="1"/>
</dbReference>
<dbReference type="GO" id="GO:0003677">
    <property type="term" value="F:DNA binding"/>
    <property type="evidence" value="ECO:0007669"/>
    <property type="project" value="UniProtKB-KW"/>
</dbReference>
<protein>
    <submittedName>
        <fullName evidence="4">DeoR/GlpR family DNA-binding transcription regulator</fullName>
    </submittedName>
</protein>
<dbReference type="PANTHER" id="PTHR30363">
    <property type="entry name" value="HTH-TYPE TRANSCRIPTIONAL REGULATOR SRLR-RELATED"/>
    <property type="match status" value="1"/>
</dbReference>
<dbReference type="Gene3D" id="1.10.10.10">
    <property type="entry name" value="Winged helix-like DNA-binding domain superfamily/Winged helix DNA-binding domain"/>
    <property type="match status" value="1"/>
</dbReference>
<evidence type="ECO:0000256" key="1">
    <source>
        <dbReference type="ARBA" id="ARBA00023015"/>
    </source>
</evidence>
<dbReference type="SUPFAM" id="SSF46785">
    <property type="entry name" value="Winged helix' DNA-binding domain"/>
    <property type="match status" value="1"/>
</dbReference>
<evidence type="ECO:0000313" key="4">
    <source>
        <dbReference type="EMBL" id="GAA3635008.1"/>
    </source>
</evidence>
<dbReference type="PRINTS" id="PR00037">
    <property type="entry name" value="HTHLACR"/>
</dbReference>
<proteinExistence type="predicted"/>
<dbReference type="EMBL" id="BAAAZO010000012">
    <property type="protein sequence ID" value="GAA3635008.1"/>
    <property type="molecule type" value="Genomic_DNA"/>
</dbReference>
<comment type="caution">
    <text evidence="4">The sequence shown here is derived from an EMBL/GenBank/DDBJ whole genome shotgun (WGS) entry which is preliminary data.</text>
</comment>
<accession>A0ABP7AKP3</accession>
<keyword evidence="1" id="KW-0805">Transcription regulation</keyword>